<dbReference type="PANTHER" id="PTHR11941:SF54">
    <property type="entry name" value="ENOYL-COA HYDRATASE, MITOCHONDRIAL"/>
    <property type="match status" value="1"/>
</dbReference>
<protein>
    <submittedName>
        <fullName evidence="3">Enoyl-CoA hydratase</fullName>
        <ecNumber evidence="3">4.2.1.17</ecNumber>
    </submittedName>
</protein>
<dbReference type="PANTHER" id="PTHR11941">
    <property type="entry name" value="ENOYL-COA HYDRATASE-RELATED"/>
    <property type="match status" value="1"/>
</dbReference>
<proteinExistence type="inferred from homology"/>
<dbReference type="Pfam" id="PF00378">
    <property type="entry name" value="ECH_1"/>
    <property type="match status" value="1"/>
</dbReference>
<evidence type="ECO:0000313" key="3">
    <source>
        <dbReference type="EMBL" id="RXN91322.1"/>
    </source>
</evidence>
<dbReference type="SUPFAM" id="SSF52096">
    <property type="entry name" value="ClpP/crotonase"/>
    <property type="match status" value="1"/>
</dbReference>
<evidence type="ECO:0000313" key="4">
    <source>
        <dbReference type="Proteomes" id="UP000290849"/>
    </source>
</evidence>
<dbReference type="InterPro" id="IPR014748">
    <property type="entry name" value="Enoyl-CoA_hydra_C"/>
</dbReference>
<keyword evidence="2 3" id="KW-0456">Lyase</keyword>
<dbReference type="Gene3D" id="1.10.12.10">
    <property type="entry name" value="Lyase 2-enoyl-coa Hydratase, Chain A, domain 2"/>
    <property type="match status" value="1"/>
</dbReference>
<dbReference type="EMBL" id="PYAL01000002">
    <property type="protein sequence ID" value="RXN91322.1"/>
    <property type="molecule type" value="Genomic_DNA"/>
</dbReference>
<dbReference type="Gene3D" id="3.90.226.10">
    <property type="entry name" value="2-enoyl-CoA Hydratase, Chain A, domain 1"/>
    <property type="match status" value="1"/>
</dbReference>
<evidence type="ECO:0000256" key="1">
    <source>
        <dbReference type="ARBA" id="ARBA00005254"/>
    </source>
</evidence>
<dbReference type="RefSeq" id="WP_129149877.1">
    <property type="nucleotide sequence ID" value="NZ_JBHSDO010000013.1"/>
</dbReference>
<accession>A0A4Q1HMZ4</accession>
<comment type="similarity">
    <text evidence="1">Belongs to the enoyl-CoA hydratase/isomerase family.</text>
</comment>
<dbReference type="InterPro" id="IPR001753">
    <property type="entry name" value="Enoyl-CoA_hydra/iso"/>
</dbReference>
<dbReference type="CDD" id="cd06558">
    <property type="entry name" value="crotonase-like"/>
    <property type="match status" value="1"/>
</dbReference>
<organism evidence="3 4">
    <name type="scientific">Achromobacter aloeverae</name>
    <dbReference type="NCBI Taxonomy" id="1750518"/>
    <lineage>
        <taxon>Bacteria</taxon>
        <taxon>Pseudomonadati</taxon>
        <taxon>Pseudomonadota</taxon>
        <taxon>Betaproteobacteria</taxon>
        <taxon>Burkholderiales</taxon>
        <taxon>Alcaligenaceae</taxon>
        <taxon>Achromobacter</taxon>
    </lineage>
</organism>
<dbReference type="InterPro" id="IPR029045">
    <property type="entry name" value="ClpP/crotonase-like_dom_sf"/>
</dbReference>
<dbReference type="GO" id="GO:0004300">
    <property type="term" value="F:enoyl-CoA hydratase activity"/>
    <property type="evidence" value="ECO:0007669"/>
    <property type="project" value="UniProtKB-EC"/>
</dbReference>
<sequence>MTTSQHILSHKTGAIGWLVFNHPEKHNAVSLEMSAAVPPVIAAFDADPEIRVVIVKGAGDRSFIAGSNISNFDAVRANPEANRKYQEISQGSYDAVYNCTKPTIAMIKGYCMGGGMDYAASCDIRICSADSVFAIPAARLGLGYGYQGQVRLNRLIGASRARDLYFTGRRYDAAEALAAGLVHEVVEPDGLEARVRAYADAIAENAPLTIRALKRVFLELEKAPGERDMDAAHALIGACYDSEDYREGKAAFAEKRKPRFGGR</sequence>
<dbReference type="EC" id="4.2.1.17" evidence="3"/>
<name>A0A4Q1HMZ4_9BURK</name>
<evidence type="ECO:0000256" key="2">
    <source>
        <dbReference type="ARBA" id="ARBA00023239"/>
    </source>
</evidence>
<gene>
    <name evidence="3" type="ORF">C7R54_09145</name>
</gene>
<dbReference type="Proteomes" id="UP000290849">
    <property type="component" value="Unassembled WGS sequence"/>
</dbReference>
<dbReference type="AlphaFoldDB" id="A0A4Q1HMZ4"/>
<keyword evidence="4" id="KW-1185">Reference proteome</keyword>
<dbReference type="OrthoDB" id="9148881at2"/>
<dbReference type="NCBIfam" id="NF004781">
    <property type="entry name" value="PRK06127.1"/>
    <property type="match status" value="1"/>
</dbReference>
<reference evidence="3 4" key="1">
    <citation type="journal article" date="2017" name="Int. J. Syst. Evol. Microbiol.">
        <title>Achromobacter aloeverae sp. nov., isolated from the root of Aloe vera (L.) Burm.f.</title>
        <authorList>
            <person name="Kuncharoen N."/>
            <person name="Muramatsu Y."/>
            <person name="Shibata C."/>
            <person name="Kamakura Y."/>
            <person name="Nakagawa Y."/>
            <person name="Tanasupawat S."/>
        </authorList>
    </citation>
    <scope>NUCLEOTIDE SEQUENCE [LARGE SCALE GENOMIC DNA]</scope>
    <source>
        <strain evidence="3 4">AVA-1</strain>
    </source>
</reference>
<comment type="caution">
    <text evidence="3">The sequence shown here is derived from an EMBL/GenBank/DDBJ whole genome shotgun (WGS) entry which is preliminary data.</text>
</comment>
<dbReference type="GO" id="GO:0006635">
    <property type="term" value="P:fatty acid beta-oxidation"/>
    <property type="evidence" value="ECO:0007669"/>
    <property type="project" value="TreeGrafter"/>
</dbReference>